<proteinExistence type="predicted"/>
<organism evidence="1 2">
    <name type="scientific">Saprolegnia parasitica (strain CBS 223.65)</name>
    <dbReference type="NCBI Taxonomy" id="695850"/>
    <lineage>
        <taxon>Eukaryota</taxon>
        <taxon>Sar</taxon>
        <taxon>Stramenopiles</taxon>
        <taxon>Oomycota</taxon>
        <taxon>Saprolegniomycetes</taxon>
        <taxon>Saprolegniales</taxon>
        <taxon>Saprolegniaceae</taxon>
        <taxon>Saprolegnia</taxon>
    </lineage>
</organism>
<dbReference type="KEGG" id="spar:SPRG_16767"/>
<dbReference type="Proteomes" id="UP000030745">
    <property type="component" value="Unassembled WGS sequence"/>
</dbReference>
<evidence type="ECO:0000313" key="2">
    <source>
        <dbReference type="Proteomes" id="UP000030745"/>
    </source>
</evidence>
<dbReference type="EMBL" id="KK583612">
    <property type="protein sequence ID" value="KDO17610.1"/>
    <property type="molecule type" value="Genomic_DNA"/>
</dbReference>
<protein>
    <submittedName>
        <fullName evidence="1">Uncharacterized protein</fullName>
    </submittedName>
</protein>
<dbReference type="OrthoDB" id="79089at2759"/>
<evidence type="ECO:0000313" key="1">
    <source>
        <dbReference type="EMBL" id="KDO17610.1"/>
    </source>
</evidence>
<name>A0A067BLL1_SAPPC</name>
<accession>A0A067BLL1</accession>
<reference evidence="1 2" key="1">
    <citation type="journal article" date="2013" name="PLoS Genet.">
        <title>Distinctive expansion of potential virulence genes in the genome of the oomycete fish pathogen Saprolegnia parasitica.</title>
        <authorList>
            <person name="Jiang R.H."/>
            <person name="de Bruijn I."/>
            <person name="Haas B.J."/>
            <person name="Belmonte R."/>
            <person name="Lobach L."/>
            <person name="Christie J."/>
            <person name="van den Ackerveken G."/>
            <person name="Bottin A."/>
            <person name="Bulone V."/>
            <person name="Diaz-Moreno S.M."/>
            <person name="Dumas B."/>
            <person name="Fan L."/>
            <person name="Gaulin E."/>
            <person name="Govers F."/>
            <person name="Grenville-Briggs L.J."/>
            <person name="Horner N.R."/>
            <person name="Levin J.Z."/>
            <person name="Mammella M."/>
            <person name="Meijer H.J."/>
            <person name="Morris P."/>
            <person name="Nusbaum C."/>
            <person name="Oome S."/>
            <person name="Phillips A.J."/>
            <person name="van Rooyen D."/>
            <person name="Rzeszutek E."/>
            <person name="Saraiva M."/>
            <person name="Secombes C.J."/>
            <person name="Seidl M.F."/>
            <person name="Snel B."/>
            <person name="Stassen J.H."/>
            <person name="Sykes S."/>
            <person name="Tripathy S."/>
            <person name="van den Berg H."/>
            <person name="Vega-Arreguin J.C."/>
            <person name="Wawra S."/>
            <person name="Young S.K."/>
            <person name="Zeng Q."/>
            <person name="Dieguez-Uribeondo J."/>
            <person name="Russ C."/>
            <person name="Tyler B.M."/>
            <person name="van West P."/>
        </authorList>
    </citation>
    <scope>NUCLEOTIDE SEQUENCE [LARGE SCALE GENOMIC DNA]</scope>
    <source>
        <strain evidence="1 2">CBS 223.65</strain>
    </source>
</reference>
<keyword evidence="2" id="KW-1185">Reference proteome</keyword>
<gene>
    <name evidence="1" type="ORF">SPRG_16767</name>
</gene>
<dbReference type="RefSeq" id="XP_012211679.1">
    <property type="nucleotide sequence ID" value="XM_012356289.1"/>
</dbReference>
<dbReference type="AlphaFoldDB" id="A0A067BLL1"/>
<dbReference type="GeneID" id="24138359"/>
<dbReference type="VEuPathDB" id="FungiDB:SPRG_16767"/>
<sequence length="92" mass="10386">MSSGYEWANSAEAFLAATSGRRGYSAMSFYPPMQQQQPIQCMPQAMTPTSIDSYDMEIVVADANGPMVQLVAKRKLGDDNEDMLFKRQRLQW</sequence>